<gene>
    <name evidence="1" type="ORF">FUG_LOCUS245072</name>
</gene>
<sequence length="110" mass="12734">LSNPLKRFWPFLCKLHRFDHHLATTDRLDHQRRHHAEPQVFPNQAEACQGAEAEPPCAPVDSPPNWQHHPLQRQAKALAQDPHRYLSYSFSTVVRPQHPTFSLLGMVSRC</sequence>
<protein>
    <submittedName>
        <fullName evidence="1">Uncharacterized protein</fullName>
    </submittedName>
</protein>
<name>A0A4U9EWX8_GIBZA</name>
<dbReference type="AlphaFoldDB" id="A0A4U9EWX8"/>
<dbReference type="EMBL" id="CAAKMV010000128">
    <property type="protein sequence ID" value="VIO57316.1"/>
    <property type="molecule type" value="Genomic_DNA"/>
</dbReference>
<proteinExistence type="predicted"/>
<organism evidence="1">
    <name type="scientific">Gibberella zeae</name>
    <name type="common">Wheat head blight fungus</name>
    <name type="synonym">Fusarium graminearum</name>
    <dbReference type="NCBI Taxonomy" id="5518"/>
    <lineage>
        <taxon>Eukaryota</taxon>
        <taxon>Fungi</taxon>
        <taxon>Dikarya</taxon>
        <taxon>Ascomycota</taxon>
        <taxon>Pezizomycotina</taxon>
        <taxon>Sordariomycetes</taxon>
        <taxon>Hypocreomycetidae</taxon>
        <taxon>Hypocreales</taxon>
        <taxon>Nectriaceae</taxon>
        <taxon>Fusarium</taxon>
    </lineage>
</organism>
<accession>A0A4U9EWX8</accession>
<feature type="non-terminal residue" evidence="1">
    <location>
        <position position="1"/>
    </location>
</feature>
<evidence type="ECO:0000313" key="1">
    <source>
        <dbReference type="EMBL" id="VIO57316.1"/>
    </source>
</evidence>
<reference evidence="1" key="1">
    <citation type="submission" date="2019-04" db="EMBL/GenBank/DDBJ databases">
        <authorList>
            <person name="Melise S."/>
            <person name="Noan J."/>
            <person name="Okalmin O."/>
        </authorList>
    </citation>
    <scope>NUCLEOTIDE SEQUENCE</scope>
    <source>
        <strain evidence="1">FN9</strain>
    </source>
</reference>